<evidence type="ECO:0000313" key="7">
    <source>
        <dbReference type="EMBL" id="KAG8461613.1"/>
    </source>
</evidence>
<organism evidence="7 8">
    <name type="scientific">Diacronema lutheri</name>
    <name type="common">Unicellular marine alga</name>
    <name type="synonym">Monochrysis lutheri</name>
    <dbReference type="NCBI Taxonomy" id="2081491"/>
    <lineage>
        <taxon>Eukaryota</taxon>
        <taxon>Haptista</taxon>
        <taxon>Haptophyta</taxon>
        <taxon>Pavlovophyceae</taxon>
        <taxon>Pavlovales</taxon>
        <taxon>Pavlovaceae</taxon>
        <taxon>Diacronema</taxon>
    </lineage>
</organism>
<evidence type="ECO:0000256" key="2">
    <source>
        <dbReference type="ARBA" id="ARBA00010840"/>
    </source>
</evidence>
<reference evidence="7" key="1">
    <citation type="submission" date="2021-05" db="EMBL/GenBank/DDBJ databases">
        <title>The genome of the haptophyte Pavlova lutheri (Diacronema luteri, Pavlovales) - a model for lipid biosynthesis in eukaryotic algae.</title>
        <authorList>
            <person name="Hulatt C.J."/>
            <person name="Posewitz M.C."/>
        </authorList>
    </citation>
    <scope>NUCLEOTIDE SEQUENCE</scope>
    <source>
        <strain evidence="7">NIVA-4/92</strain>
    </source>
</reference>
<comment type="similarity">
    <text evidence="2">Belongs to the ORC6 family.</text>
</comment>
<comment type="subcellular location">
    <subcellularLocation>
        <location evidence="1">Nucleus</location>
    </subcellularLocation>
</comment>
<dbReference type="InterPro" id="IPR008721">
    <property type="entry name" value="ORC6_cyclin_first"/>
</dbReference>
<comment type="caution">
    <text evidence="7">The sequence shown here is derived from an EMBL/GenBank/DDBJ whole genome shotgun (WGS) entry which is preliminary data.</text>
</comment>
<sequence>MERELVARLVAAADVERVLGKARVLYNLAGHRAPSLGASAICTAPACVGLAAAVLRVPCDLGRQAAASGVREAAFLKARATLARLLDVRLGLTAAELVREVGCEPALEATVTRLLDSYGAHDRHAAAEHGADALLGGALLAASAKARARVDKAHVERATGARVPVLLAIAARMRMACPELIALVGAGCASGGKGRKRGRRSTDDCELNGHELDLEAAEAVPALAGTAVVRARREYEQWRARVLGNAGGKGAAAGAAAAAPAAAPVAAAAALEARAAGVGCGRPPARPAPHTQAVQPQRPLMQARLTFCTPPSTTC</sequence>
<dbReference type="AlphaFoldDB" id="A0A8J5X890"/>
<gene>
    <name evidence="7" type="ORF">KFE25_001217</name>
</gene>
<keyword evidence="8" id="KW-1185">Reference proteome</keyword>
<evidence type="ECO:0000256" key="1">
    <source>
        <dbReference type="ARBA" id="ARBA00004123"/>
    </source>
</evidence>
<dbReference type="Pfam" id="PF05460">
    <property type="entry name" value="ORC6"/>
    <property type="match status" value="1"/>
</dbReference>
<feature type="domain" description="ORC6 first cyclin-like" evidence="6">
    <location>
        <begin position="15"/>
        <end position="88"/>
    </location>
</feature>
<dbReference type="GO" id="GO:0005664">
    <property type="term" value="C:nuclear origin of replication recognition complex"/>
    <property type="evidence" value="ECO:0007669"/>
    <property type="project" value="InterPro"/>
</dbReference>
<evidence type="ECO:0000256" key="5">
    <source>
        <dbReference type="ARBA" id="ARBA00023242"/>
    </source>
</evidence>
<dbReference type="PANTHER" id="PTHR13394">
    <property type="entry name" value="ORIGIN RECOGNITION COMPLEX SUBUNIT 6"/>
    <property type="match status" value="1"/>
</dbReference>
<dbReference type="GO" id="GO:0006270">
    <property type="term" value="P:DNA replication initiation"/>
    <property type="evidence" value="ECO:0007669"/>
    <property type="project" value="TreeGrafter"/>
</dbReference>
<proteinExistence type="inferred from homology"/>
<evidence type="ECO:0000313" key="8">
    <source>
        <dbReference type="Proteomes" id="UP000751190"/>
    </source>
</evidence>
<keyword evidence="4" id="KW-0238">DNA-binding</keyword>
<dbReference type="InterPro" id="IPR020529">
    <property type="entry name" value="ORC6_met/pln"/>
</dbReference>
<dbReference type="Proteomes" id="UP000751190">
    <property type="component" value="Unassembled WGS sequence"/>
</dbReference>
<evidence type="ECO:0000256" key="4">
    <source>
        <dbReference type="ARBA" id="ARBA00023125"/>
    </source>
</evidence>
<accession>A0A8J5X890</accession>
<dbReference type="PANTHER" id="PTHR13394:SF0">
    <property type="entry name" value="ORIGIN RECOGNITION COMPLEX SUBUNIT 6"/>
    <property type="match status" value="1"/>
</dbReference>
<dbReference type="EMBL" id="JAGTXO010000025">
    <property type="protein sequence ID" value="KAG8461613.1"/>
    <property type="molecule type" value="Genomic_DNA"/>
</dbReference>
<evidence type="ECO:0000259" key="6">
    <source>
        <dbReference type="Pfam" id="PF05460"/>
    </source>
</evidence>
<name>A0A8J5X890_DIALT</name>
<keyword evidence="5" id="KW-0539">Nucleus</keyword>
<evidence type="ECO:0000256" key="3">
    <source>
        <dbReference type="ARBA" id="ARBA00022705"/>
    </source>
</evidence>
<protein>
    <recommendedName>
        <fullName evidence="6">ORC6 first cyclin-like domain-containing protein</fullName>
    </recommendedName>
</protein>
<keyword evidence="3" id="KW-0235">DNA replication</keyword>
<dbReference type="GO" id="GO:0003677">
    <property type="term" value="F:DNA binding"/>
    <property type="evidence" value="ECO:0007669"/>
    <property type="project" value="UniProtKB-KW"/>
</dbReference>